<gene>
    <name evidence="1" type="ORF">LHCIRMBIA953_01745</name>
</gene>
<evidence type="ECO:0000313" key="2">
    <source>
        <dbReference type="Proteomes" id="UP000017243"/>
    </source>
</evidence>
<reference evidence="1 2" key="1">
    <citation type="submission" date="2013-09" db="EMBL/GenBank/DDBJ databases">
        <title>Draft Genome Sequence of five Lactobacillus helveticus strains CIRM-BIA 101T, 103, 104, 951 and 953 isolated from milk product.</title>
        <authorList>
            <person name="Valence F."/>
            <person name="Chuat V."/>
            <person name="Ma L."/>
            <person name="Creno S."/>
            <person name="Falentin H."/>
            <person name="Lortal S."/>
            <person name="Bizet C."/>
            <person name="Clermont D."/>
            <person name="Loux V."/>
            <person name="Bouchier C."/>
            <person name="Cousin S."/>
        </authorList>
    </citation>
    <scope>NUCLEOTIDE SEQUENCE [LARGE SCALE GENOMIC DNA]</scope>
    <source>
        <strain evidence="1 2">CIRM-BIA 953</strain>
    </source>
</reference>
<protein>
    <submittedName>
        <fullName evidence="1">Uncharacterized protein</fullName>
    </submittedName>
</protein>
<sequence>MVLFMLIWMICDTDH</sequence>
<organism evidence="1 2">
    <name type="scientific">Lactobacillus helveticus CIRM-BIA 953</name>
    <dbReference type="NCBI Taxonomy" id="1226335"/>
    <lineage>
        <taxon>Bacteria</taxon>
        <taxon>Bacillati</taxon>
        <taxon>Bacillota</taxon>
        <taxon>Bacilli</taxon>
        <taxon>Lactobacillales</taxon>
        <taxon>Lactobacillaceae</taxon>
        <taxon>Lactobacillus</taxon>
    </lineage>
</organism>
<name>U4QMI6_LACHE</name>
<proteinExistence type="predicted"/>
<accession>U4QMI6</accession>
<dbReference type="EMBL" id="CBUH010000109">
    <property type="protein sequence ID" value="CDI42455.1"/>
    <property type="molecule type" value="Genomic_DNA"/>
</dbReference>
<dbReference type="Proteomes" id="UP000017243">
    <property type="component" value="Unassembled WGS sequence"/>
</dbReference>
<evidence type="ECO:0000313" key="1">
    <source>
        <dbReference type="EMBL" id="CDI42455.1"/>
    </source>
</evidence>
<comment type="caution">
    <text evidence="1">The sequence shown here is derived from an EMBL/GenBank/DDBJ whole genome shotgun (WGS) entry which is preliminary data.</text>
</comment>